<dbReference type="Proteomes" id="UP000837857">
    <property type="component" value="Chromosome 4"/>
</dbReference>
<feature type="non-terminal residue" evidence="2">
    <location>
        <position position="173"/>
    </location>
</feature>
<evidence type="ECO:0000313" key="3">
    <source>
        <dbReference type="Proteomes" id="UP000837857"/>
    </source>
</evidence>
<keyword evidence="3" id="KW-1185">Reference proteome</keyword>
<reference evidence="2" key="1">
    <citation type="submission" date="2022-03" db="EMBL/GenBank/DDBJ databases">
        <authorList>
            <person name="Martin H S."/>
        </authorList>
    </citation>
    <scope>NUCLEOTIDE SEQUENCE</scope>
</reference>
<name>A0ABN8ISJ9_9NEOP</name>
<proteinExistence type="predicted"/>
<dbReference type="EMBL" id="OW152816">
    <property type="protein sequence ID" value="CAH2066067.1"/>
    <property type="molecule type" value="Genomic_DNA"/>
</dbReference>
<evidence type="ECO:0000313" key="2">
    <source>
        <dbReference type="EMBL" id="CAH2066067.1"/>
    </source>
</evidence>
<accession>A0ABN8ISJ9</accession>
<evidence type="ECO:0000256" key="1">
    <source>
        <dbReference type="SAM" id="MobiDB-lite"/>
    </source>
</evidence>
<sequence>MASERGGRVGRPWPRCCRYEPPEPPVRNRFRVPLTSPPSVRPAHPRSILPTARRVTHHHPWGSSVTSRDSAASRCAPENFHFVQLRRVKGVTSVDYITRLGCWANCYPFKHADSASIGSRRRTLVMSCDAKSIVVGEFIITGGIISARNGARNLRFKFGRGKTAIGTEHLIGP</sequence>
<gene>
    <name evidence="2" type="ORF">IPOD504_LOCUS13262</name>
</gene>
<protein>
    <submittedName>
        <fullName evidence="2">Uncharacterized protein</fullName>
    </submittedName>
</protein>
<feature type="region of interest" description="Disordered" evidence="1">
    <location>
        <begin position="27"/>
        <end position="46"/>
    </location>
</feature>
<organism evidence="2 3">
    <name type="scientific">Iphiclides podalirius</name>
    <name type="common">scarce swallowtail</name>
    <dbReference type="NCBI Taxonomy" id="110791"/>
    <lineage>
        <taxon>Eukaryota</taxon>
        <taxon>Metazoa</taxon>
        <taxon>Ecdysozoa</taxon>
        <taxon>Arthropoda</taxon>
        <taxon>Hexapoda</taxon>
        <taxon>Insecta</taxon>
        <taxon>Pterygota</taxon>
        <taxon>Neoptera</taxon>
        <taxon>Endopterygota</taxon>
        <taxon>Lepidoptera</taxon>
        <taxon>Glossata</taxon>
        <taxon>Ditrysia</taxon>
        <taxon>Papilionoidea</taxon>
        <taxon>Papilionidae</taxon>
        <taxon>Papilioninae</taxon>
        <taxon>Iphiclides</taxon>
    </lineage>
</organism>